<evidence type="ECO:0000313" key="1">
    <source>
        <dbReference type="EMBL" id="MDY0743294.1"/>
    </source>
</evidence>
<dbReference type="InterPro" id="IPR021815">
    <property type="entry name" value="TsiV"/>
</dbReference>
<accession>A0ABU5DDD8</accession>
<keyword evidence="2" id="KW-1185">Reference proteome</keyword>
<organism evidence="1 2">
    <name type="scientific">Roseateles agri</name>
    <dbReference type="NCBI Taxonomy" id="3098619"/>
    <lineage>
        <taxon>Bacteria</taxon>
        <taxon>Pseudomonadati</taxon>
        <taxon>Pseudomonadota</taxon>
        <taxon>Betaproteobacteria</taxon>
        <taxon>Burkholderiales</taxon>
        <taxon>Sphaerotilaceae</taxon>
        <taxon>Roseateles</taxon>
    </lineage>
</organism>
<dbReference type="Proteomes" id="UP001285263">
    <property type="component" value="Unassembled WGS sequence"/>
</dbReference>
<protein>
    <submittedName>
        <fullName evidence="1">DUF3396 domain-containing protein</fullName>
    </submittedName>
</protein>
<reference evidence="1 2" key="1">
    <citation type="submission" date="2023-11" db="EMBL/GenBank/DDBJ databases">
        <title>Paucibacter sp. nov., isolated from fresh soil in Korea.</title>
        <authorList>
            <person name="Le N.T.T."/>
        </authorList>
    </citation>
    <scope>NUCLEOTIDE SEQUENCE [LARGE SCALE GENOMIC DNA]</scope>
    <source>
        <strain evidence="1 2">R3-3</strain>
    </source>
</reference>
<evidence type="ECO:0000313" key="2">
    <source>
        <dbReference type="Proteomes" id="UP001285263"/>
    </source>
</evidence>
<comment type="caution">
    <text evidence="1">The sequence shown here is derived from an EMBL/GenBank/DDBJ whole genome shotgun (WGS) entry which is preliminary data.</text>
</comment>
<gene>
    <name evidence="1" type="ORF">SNE35_02195</name>
</gene>
<sequence length="235" mass="25793">MVREARARLGKKKVNGSFTAGSPDGGLSAFEFSYYGMFTDHPPHREQGYLSSLQAWVPVAYFQAHRAGFEQLMADLAALVRLSFAYANLALEGSDRIGNQQLAKRYRAVDIAEVSSVAFDIGSQAAGAFWLTLYGGQLLANLRERLDAAAAGLPQGCQMATGANGTRMLLLGPEPILGDVNRQEPVAAYQWLARLLDQAGKLHRPRRVHYFDADEAEGLGDAEAQQRWHERLLSL</sequence>
<proteinExistence type="predicted"/>
<name>A0ABU5DDD8_9BURK</name>
<dbReference type="Pfam" id="PF11876">
    <property type="entry name" value="TsiV"/>
    <property type="match status" value="1"/>
</dbReference>
<dbReference type="EMBL" id="JAXCLA010000001">
    <property type="protein sequence ID" value="MDY0743294.1"/>
    <property type="molecule type" value="Genomic_DNA"/>
</dbReference>